<comment type="caution">
    <text evidence="5">The sequence shown here is derived from an EMBL/GenBank/DDBJ whole genome shotgun (WGS) entry which is preliminary data.</text>
</comment>
<proteinExistence type="predicted"/>
<dbReference type="InterPro" id="IPR018062">
    <property type="entry name" value="HTH_AraC-typ_CS"/>
</dbReference>
<keyword evidence="2" id="KW-0238">DNA-binding</keyword>
<name>A0A9E2W5D1_9BACT</name>
<protein>
    <submittedName>
        <fullName evidence="5">AraC family transcriptional regulator</fullName>
    </submittedName>
</protein>
<evidence type="ECO:0000256" key="3">
    <source>
        <dbReference type="ARBA" id="ARBA00023163"/>
    </source>
</evidence>
<dbReference type="GO" id="GO:0043565">
    <property type="term" value="F:sequence-specific DNA binding"/>
    <property type="evidence" value="ECO:0007669"/>
    <property type="project" value="InterPro"/>
</dbReference>
<reference evidence="5" key="1">
    <citation type="submission" date="2021-06" db="EMBL/GenBank/DDBJ databases">
        <authorList>
            <person name="Huq M.A."/>
        </authorList>
    </citation>
    <scope>NUCLEOTIDE SEQUENCE</scope>
    <source>
        <strain evidence="5">MAH-26</strain>
    </source>
</reference>
<evidence type="ECO:0000259" key="4">
    <source>
        <dbReference type="PROSITE" id="PS01124"/>
    </source>
</evidence>
<organism evidence="5 6">
    <name type="scientific">Pinibacter aurantiacus</name>
    <dbReference type="NCBI Taxonomy" id="2851599"/>
    <lineage>
        <taxon>Bacteria</taxon>
        <taxon>Pseudomonadati</taxon>
        <taxon>Bacteroidota</taxon>
        <taxon>Chitinophagia</taxon>
        <taxon>Chitinophagales</taxon>
        <taxon>Chitinophagaceae</taxon>
        <taxon>Pinibacter</taxon>
    </lineage>
</organism>
<evidence type="ECO:0000256" key="1">
    <source>
        <dbReference type="ARBA" id="ARBA00023015"/>
    </source>
</evidence>
<keyword evidence="1" id="KW-0805">Transcription regulation</keyword>
<accession>A0A9E2W5D1</accession>
<dbReference type="PROSITE" id="PS00041">
    <property type="entry name" value="HTH_ARAC_FAMILY_1"/>
    <property type="match status" value="1"/>
</dbReference>
<dbReference type="InterPro" id="IPR018060">
    <property type="entry name" value="HTH_AraC"/>
</dbReference>
<evidence type="ECO:0000313" key="6">
    <source>
        <dbReference type="Proteomes" id="UP000812270"/>
    </source>
</evidence>
<keyword evidence="3" id="KW-0804">Transcription</keyword>
<dbReference type="PANTHER" id="PTHR47893:SF1">
    <property type="entry name" value="REGULATORY PROTEIN PCHR"/>
    <property type="match status" value="1"/>
</dbReference>
<dbReference type="RefSeq" id="WP_217792494.1">
    <property type="nucleotide sequence ID" value="NZ_JAHSPG010000013.1"/>
</dbReference>
<evidence type="ECO:0000313" key="5">
    <source>
        <dbReference type="EMBL" id="MBV4358774.1"/>
    </source>
</evidence>
<dbReference type="PANTHER" id="PTHR47893">
    <property type="entry name" value="REGULATORY PROTEIN PCHR"/>
    <property type="match status" value="1"/>
</dbReference>
<dbReference type="Proteomes" id="UP000812270">
    <property type="component" value="Unassembled WGS sequence"/>
</dbReference>
<dbReference type="EMBL" id="JAHSPG010000013">
    <property type="protein sequence ID" value="MBV4358774.1"/>
    <property type="molecule type" value="Genomic_DNA"/>
</dbReference>
<dbReference type="InterPro" id="IPR053142">
    <property type="entry name" value="PchR_regulatory_protein"/>
</dbReference>
<feature type="domain" description="HTH araC/xylS-type" evidence="4">
    <location>
        <begin position="225"/>
        <end position="323"/>
    </location>
</feature>
<dbReference type="AlphaFoldDB" id="A0A9E2W5D1"/>
<dbReference type="Pfam" id="PF12833">
    <property type="entry name" value="HTH_18"/>
    <property type="match status" value="1"/>
</dbReference>
<keyword evidence="6" id="KW-1185">Reference proteome</keyword>
<evidence type="ECO:0000256" key="2">
    <source>
        <dbReference type="ARBA" id="ARBA00023125"/>
    </source>
</evidence>
<dbReference type="PROSITE" id="PS01124">
    <property type="entry name" value="HTH_ARAC_FAMILY_2"/>
    <property type="match status" value="1"/>
</dbReference>
<sequence>MVQISSPQHGTLSLLTAIPPNFTGLVLPGGNVCHYQGDIGYIVLQERVSEHFTIKYNQFTFKETGHWQIQSDTEGTLAFASLRETFKATIKDLGKMVIRESQFIFLHTAHSPTTFLFEKGKKYYDFEIWFSADFIARFIPYFISLQNALQKIYTNQLHVIGKSRYAGKVASGIIQDILRCPYIDEVQELYFETKAKEYLLALLSETFKEKPSIDRFTTRELDAIYSARSIIRADIKNHVSIPDIAKKVGLNEFTLKAGFRATFGTTLFECLTNARMETAKSLLTDTNEPMKAIAAVAGYGDVTNFITAFRKYFGFTPASLRRK</sequence>
<dbReference type="GO" id="GO:0003700">
    <property type="term" value="F:DNA-binding transcription factor activity"/>
    <property type="evidence" value="ECO:0007669"/>
    <property type="project" value="InterPro"/>
</dbReference>
<dbReference type="SMART" id="SM00342">
    <property type="entry name" value="HTH_ARAC"/>
    <property type="match status" value="1"/>
</dbReference>
<gene>
    <name evidence="5" type="ORF">KTO63_16535</name>
</gene>